<dbReference type="Pfam" id="PF06812">
    <property type="entry name" value="ImpA_N"/>
    <property type="match status" value="1"/>
</dbReference>
<evidence type="ECO:0000259" key="2">
    <source>
        <dbReference type="Pfam" id="PF06812"/>
    </source>
</evidence>
<protein>
    <submittedName>
        <fullName evidence="3">Type VI secretion system protein TssA</fullName>
    </submittedName>
</protein>
<dbReference type="PANTHER" id="PTHR37024">
    <property type="entry name" value="TYPE VI SECRETION SYSTEM DUF2094 AND IMPA-RELATED DOMAIN PROTEIN"/>
    <property type="match status" value="1"/>
</dbReference>
<sequence>MMTLPQWVKLILGDEGTSITDNNIHRWQEWLEPVSDDHPCGEDMAYADDFEAIKIELAKLSGMDYRLILDASERLLKRESKDLRVATYYIFASLRDRGLAGFSDGLEILCGLLQKFDQSLWPKKPVQKRNALNWLSGERVLDMLKEVGLSDSTELKRTLSALMSLQHYFEGWEEAVRPSLFPLLQYFEESSVRFSSSPTSSNQNQETSAPVEQVATPQIHQESRGSSESLTVTKVNSSKALLDQVRINAAYLREQDDGYWSANKMIRAVRWGGLNGIPPHQNGQTRLKAPRADLLANLNRLVQEQQWRDLLDKVEAAFLEGANHYWLDLQYYAWQGQQELGGLYLSQVDSSLFELKSLLARCEGLTGLSFDNGFPFVSADTLKWLEQKVMSSTRKQMSSQAIQKAALEPSSQEENQESYWQQALLKTQEYGLDAAFAWLETLPEWQTGSGQVKKWLMMARLAVNAQKAEWAVKLLEQASKQMQVLTVKEWDKHFTFEVYSLWYQLLSENLDNKDIEAVKQLEFLRTELMQADVVRALKLIY</sequence>
<dbReference type="Pfam" id="PF16989">
    <property type="entry name" value="T6SS_VasJ"/>
    <property type="match status" value="1"/>
</dbReference>
<feature type="domain" description="ImpA N-terminal" evidence="2">
    <location>
        <begin position="31"/>
        <end position="136"/>
    </location>
</feature>
<proteinExistence type="predicted"/>
<comment type="caution">
    <text evidence="3">The sequence shown here is derived from an EMBL/GenBank/DDBJ whole genome shotgun (WGS) entry which is preliminary data.</text>
</comment>
<accession>A0A2I1XDA5</accession>
<evidence type="ECO:0000313" key="3">
    <source>
        <dbReference type="EMBL" id="PLA40612.1"/>
    </source>
</evidence>
<feature type="compositionally biased region" description="Polar residues" evidence="1">
    <location>
        <begin position="202"/>
        <end position="231"/>
    </location>
</feature>
<evidence type="ECO:0000256" key="1">
    <source>
        <dbReference type="SAM" id="MobiDB-lite"/>
    </source>
</evidence>
<dbReference type="NCBIfam" id="TIGR03362">
    <property type="entry name" value="VI_chp_7"/>
    <property type="match status" value="1"/>
</dbReference>
<dbReference type="AlphaFoldDB" id="A0A2I1XDA5"/>
<evidence type="ECO:0000313" key="4">
    <source>
        <dbReference type="Proteomes" id="UP000234767"/>
    </source>
</evidence>
<dbReference type="InterPro" id="IPR017739">
    <property type="entry name" value="T6SS-assoc_VCA0119"/>
</dbReference>
<organism evidence="3 4">
    <name type="scientific">Neisseria sicca</name>
    <dbReference type="NCBI Taxonomy" id="490"/>
    <lineage>
        <taxon>Bacteria</taxon>
        <taxon>Pseudomonadati</taxon>
        <taxon>Pseudomonadota</taxon>
        <taxon>Betaproteobacteria</taxon>
        <taxon>Neisseriales</taxon>
        <taxon>Neisseriaceae</taxon>
        <taxon>Neisseria</taxon>
    </lineage>
</organism>
<dbReference type="PANTHER" id="PTHR37024:SF5">
    <property type="entry name" value="IMPA N-TERMINAL DOMAIN-CONTAINING PROTEIN"/>
    <property type="match status" value="1"/>
</dbReference>
<feature type="region of interest" description="Disordered" evidence="1">
    <location>
        <begin position="195"/>
        <end position="231"/>
    </location>
</feature>
<dbReference type="Proteomes" id="UP000234767">
    <property type="component" value="Unassembled WGS sequence"/>
</dbReference>
<dbReference type="EMBL" id="PKJO01000003">
    <property type="protein sequence ID" value="PLA40612.1"/>
    <property type="molecule type" value="Genomic_DNA"/>
</dbReference>
<dbReference type="InterPro" id="IPR010657">
    <property type="entry name" value="ImpA_N"/>
</dbReference>
<gene>
    <name evidence="3" type="ORF">CYK00_03265</name>
</gene>
<dbReference type="RefSeq" id="WP_101809946.1">
    <property type="nucleotide sequence ID" value="NZ_PKJO01000003.1"/>
</dbReference>
<reference evidence="3 4" key="1">
    <citation type="submission" date="2017-12" db="EMBL/GenBank/DDBJ databases">
        <title>Phylogenetic diversity of female urinary microbiome.</title>
        <authorList>
            <person name="Thomas-White K."/>
            <person name="Wolfe A.J."/>
        </authorList>
    </citation>
    <scope>NUCLEOTIDE SEQUENCE [LARGE SCALE GENOMIC DNA]</scope>
    <source>
        <strain evidence="3 4">UMB0321</strain>
    </source>
</reference>
<name>A0A2I1XDA5_NEISI</name>